<feature type="transmembrane region" description="Helical" evidence="1">
    <location>
        <begin position="148"/>
        <end position="172"/>
    </location>
</feature>
<keyword evidence="1" id="KW-0812">Transmembrane</keyword>
<keyword evidence="1" id="KW-1133">Transmembrane helix</keyword>
<dbReference type="OrthoDB" id="3262409at2759"/>
<dbReference type="Proteomes" id="UP000217199">
    <property type="component" value="Unassembled WGS sequence"/>
</dbReference>
<name>A0A286U8S5_9AGAM</name>
<evidence type="ECO:0000313" key="4">
    <source>
        <dbReference type="Proteomes" id="UP000217199"/>
    </source>
</evidence>
<comment type="caution">
    <text evidence="3">The sequence shown here is derived from an EMBL/GenBank/DDBJ whole genome shotgun (WGS) entry which is preliminary data.</text>
</comment>
<proteinExistence type="predicted"/>
<dbReference type="Pfam" id="PF20152">
    <property type="entry name" value="DUF6534"/>
    <property type="match status" value="1"/>
</dbReference>
<keyword evidence="4" id="KW-1185">Reference proteome</keyword>
<feature type="transmembrane region" description="Helical" evidence="1">
    <location>
        <begin position="12"/>
        <end position="34"/>
    </location>
</feature>
<reference evidence="3 4" key="1">
    <citation type="journal article" date="2017" name="Mol. Ecol.">
        <title>Comparative and population genomic landscape of Phellinus noxius: A hypervariable fungus causing root rot in trees.</title>
        <authorList>
            <person name="Chung C.L."/>
            <person name="Lee T.J."/>
            <person name="Akiba M."/>
            <person name="Lee H.H."/>
            <person name="Kuo T.H."/>
            <person name="Liu D."/>
            <person name="Ke H.M."/>
            <person name="Yokoi T."/>
            <person name="Roa M.B."/>
            <person name="Lu M.J."/>
            <person name="Chang Y.Y."/>
            <person name="Ann P.J."/>
            <person name="Tsai J.N."/>
            <person name="Chen C.Y."/>
            <person name="Tzean S.S."/>
            <person name="Ota Y."/>
            <person name="Hattori T."/>
            <person name="Sahashi N."/>
            <person name="Liou R.F."/>
            <person name="Kikuchi T."/>
            <person name="Tsai I.J."/>
        </authorList>
    </citation>
    <scope>NUCLEOTIDE SEQUENCE [LARGE SCALE GENOMIC DNA]</scope>
    <source>
        <strain evidence="3 4">FFPRI411160</strain>
    </source>
</reference>
<dbReference type="AlphaFoldDB" id="A0A286U8S5"/>
<dbReference type="InterPro" id="IPR045339">
    <property type="entry name" value="DUF6534"/>
</dbReference>
<evidence type="ECO:0000256" key="1">
    <source>
        <dbReference type="SAM" id="Phobius"/>
    </source>
</evidence>
<dbReference type="EMBL" id="NBII01000009">
    <property type="protein sequence ID" value="PAV15978.1"/>
    <property type="molecule type" value="Genomic_DNA"/>
</dbReference>
<protein>
    <recommendedName>
        <fullName evidence="2">DUF6534 domain-containing protein</fullName>
    </recommendedName>
</protein>
<feature type="transmembrane region" description="Helical" evidence="1">
    <location>
        <begin position="184"/>
        <end position="208"/>
    </location>
</feature>
<dbReference type="PANTHER" id="PTHR40465">
    <property type="entry name" value="CHROMOSOME 1, WHOLE GENOME SHOTGUN SEQUENCE"/>
    <property type="match status" value="1"/>
</dbReference>
<evidence type="ECO:0000259" key="2">
    <source>
        <dbReference type="Pfam" id="PF20152"/>
    </source>
</evidence>
<dbReference type="PANTHER" id="PTHR40465:SF1">
    <property type="entry name" value="DUF6534 DOMAIN-CONTAINING PROTEIN"/>
    <property type="match status" value="1"/>
</dbReference>
<feature type="domain" description="DUF6534" evidence="2">
    <location>
        <begin position="151"/>
        <end position="239"/>
    </location>
</feature>
<sequence>MQAFSEIIQDIYQALFLVSILTTLFWGTGLHQFYTYLKTFYSEDTWKLKGYTLLMWSLDSVQQVAIIRYGYRVFVRGAEENIIPQLFQSDWGELPLISLSADLVELIVQLFYVRRIWTLSNGSIPLLSIVLIFVVGQQVIFLRLFSEILIAATEILLATVIAVLLHFGYQGLGFKKINSIIDKLVRYTICSGAVTAISAIAALISISAFPKSTIHIVFGSLKAKMYMNAMLALLNSRSSIRARGKTKSETDINSTPGFNRNTISVPVDRCIL</sequence>
<evidence type="ECO:0000313" key="3">
    <source>
        <dbReference type="EMBL" id="PAV15978.1"/>
    </source>
</evidence>
<keyword evidence="1" id="KW-0472">Membrane</keyword>
<gene>
    <name evidence="3" type="ORF">PNOK_0883600</name>
</gene>
<dbReference type="InParanoid" id="A0A286U8S5"/>
<dbReference type="STRING" id="2282107.A0A286U8S5"/>
<feature type="transmembrane region" description="Helical" evidence="1">
    <location>
        <begin position="214"/>
        <end position="234"/>
    </location>
</feature>
<feature type="transmembrane region" description="Helical" evidence="1">
    <location>
        <begin position="124"/>
        <end position="142"/>
    </location>
</feature>
<organism evidence="3 4">
    <name type="scientific">Pyrrhoderma noxium</name>
    <dbReference type="NCBI Taxonomy" id="2282107"/>
    <lineage>
        <taxon>Eukaryota</taxon>
        <taxon>Fungi</taxon>
        <taxon>Dikarya</taxon>
        <taxon>Basidiomycota</taxon>
        <taxon>Agaricomycotina</taxon>
        <taxon>Agaricomycetes</taxon>
        <taxon>Hymenochaetales</taxon>
        <taxon>Hymenochaetaceae</taxon>
        <taxon>Pyrrhoderma</taxon>
    </lineage>
</organism>
<accession>A0A286U8S5</accession>